<keyword evidence="2" id="KW-1185">Reference proteome</keyword>
<proteinExistence type="predicted"/>
<dbReference type="EMBL" id="JANPWB010000001">
    <property type="protein sequence ID" value="KAJ1214201.1"/>
    <property type="molecule type" value="Genomic_DNA"/>
</dbReference>
<name>A0AAV7WNH0_PLEWA</name>
<sequence>MEGTASPTSPVCAPTPGFALDRSSVHLRRSPQSQFPAAPQELLWTTAPRCSPGPCPPRPRGDALCVIVRGSVGLGRPRPIQFPLLRLFWAVESRLSSGPPPLRHGEVVGEVGRRG</sequence>
<reference evidence="1" key="1">
    <citation type="journal article" date="2022" name="bioRxiv">
        <title>Sequencing and chromosome-scale assembly of the giantPleurodeles waltlgenome.</title>
        <authorList>
            <person name="Brown T."/>
            <person name="Elewa A."/>
            <person name="Iarovenko S."/>
            <person name="Subramanian E."/>
            <person name="Araus A.J."/>
            <person name="Petzold A."/>
            <person name="Susuki M."/>
            <person name="Suzuki K.-i.T."/>
            <person name="Hayashi T."/>
            <person name="Toyoda A."/>
            <person name="Oliveira C."/>
            <person name="Osipova E."/>
            <person name="Leigh N.D."/>
            <person name="Simon A."/>
            <person name="Yun M.H."/>
        </authorList>
    </citation>
    <scope>NUCLEOTIDE SEQUENCE</scope>
    <source>
        <strain evidence="1">20211129_DDA</strain>
        <tissue evidence="1">Liver</tissue>
    </source>
</reference>
<comment type="caution">
    <text evidence="1">The sequence shown here is derived from an EMBL/GenBank/DDBJ whole genome shotgun (WGS) entry which is preliminary data.</text>
</comment>
<dbReference type="AlphaFoldDB" id="A0AAV7WNH0"/>
<protein>
    <submittedName>
        <fullName evidence="1">Uncharacterized protein</fullName>
    </submittedName>
</protein>
<evidence type="ECO:0000313" key="2">
    <source>
        <dbReference type="Proteomes" id="UP001066276"/>
    </source>
</evidence>
<evidence type="ECO:0000313" key="1">
    <source>
        <dbReference type="EMBL" id="KAJ1214201.1"/>
    </source>
</evidence>
<accession>A0AAV7WNH0</accession>
<organism evidence="1 2">
    <name type="scientific">Pleurodeles waltl</name>
    <name type="common">Iberian ribbed newt</name>
    <dbReference type="NCBI Taxonomy" id="8319"/>
    <lineage>
        <taxon>Eukaryota</taxon>
        <taxon>Metazoa</taxon>
        <taxon>Chordata</taxon>
        <taxon>Craniata</taxon>
        <taxon>Vertebrata</taxon>
        <taxon>Euteleostomi</taxon>
        <taxon>Amphibia</taxon>
        <taxon>Batrachia</taxon>
        <taxon>Caudata</taxon>
        <taxon>Salamandroidea</taxon>
        <taxon>Salamandridae</taxon>
        <taxon>Pleurodelinae</taxon>
        <taxon>Pleurodeles</taxon>
    </lineage>
</organism>
<dbReference type="Proteomes" id="UP001066276">
    <property type="component" value="Chromosome 1_1"/>
</dbReference>
<gene>
    <name evidence="1" type="ORF">NDU88_001827</name>
</gene>